<dbReference type="EMBL" id="MFUO01000013">
    <property type="protein sequence ID" value="OGI84001.1"/>
    <property type="molecule type" value="Genomic_DNA"/>
</dbReference>
<proteinExistence type="predicted"/>
<accession>A0A1F6WQ36</accession>
<organism evidence="2 3">
    <name type="scientific">Candidatus Nomurabacteria bacterium RIFCSPLOWO2_01_FULL_33_17</name>
    <dbReference type="NCBI Taxonomy" id="1801764"/>
    <lineage>
        <taxon>Bacteria</taxon>
        <taxon>Candidatus Nomuraibacteriota</taxon>
    </lineage>
</organism>
<evidence type="ECO:0000313" key="3">
    <source>
        <dbReference type="Proteomes" id="UP000178184"/>
    </source>
</evidence>
<sequence length="301" mass="34521">MSKLESTTGTGHGLKGDALEQELQKAEAELGINTPLKKEAENIYVGPNQEQVSEIINKTEKIEKYIKTPEEIAEDEKLTQKSIDEIKEKIIKLSPMVDSEDVPVIGEKVEKYRVLEGQVRTQINNLIENSETKDDKEVFHKMIQNLDTFKQRIKEARESFAFETKKFPSIENMNNSSKWWSQDSFLSDTLKNGENGKTVSNTLVYLDKLSPEQQEKIMKAFDFNPDIKMEDRFEIYNRNEKSFFKSSVKSGKKHSFIVPSPALEYPGIFLKSKNYNGHGSPDQTSIVLGKKLIEELFKENI</sequence>
<dbReference type="Proteomes" id="UP000178184">
    <property type="component" value="Unassembled WGS sequence"/>
</dbReference>
<name>A0A1F6WQ36_9BACT</name>
<dbReference type="STRING" id="1801764.A2903_00335"/>
<feature type="region of interest" description="Disordered" evidence="1">
    <location>
        <begin position="1"/>
        <end position="22"/>
    </location>
</feature>
<comment type="caution">
    <text evidence="2">The sequence shown here is derived from an EMBL/GenBank/DDBJ whole genome shotgun (WGS) entry which is preliminary data.</text>
</comment>
<evidence type="ECO:0000256" key="1">
    <source>
        <dbReference type="SAM" id="MobiDB-lite"/>
    </source>
</evidence>
<reference evidence="2 3" key="1">
    <citation type="journal article" date="2016" name="Nat. Commun.">
        <title>Thousands of microbial genomes shed light on interconnected biogeochemical processes in an aquifer system.</title>
        <authorList>
            <person name="Anantharaman K."/>
            <person name="Brown C.T."/>
            <person name="Hug L.A."/>
            <person name="Sharon I."/>
            <person name="Castelle C.J."/>
            <person name="Probst A.J."/>
            <person name="Thomas B.C."/>
            <person name="Singh A."/>
            <person name="Wilkins M.J."/>
            <person name="Karaoz U."/>
            <person name="Brodie E.L."/>
            <person name="Williams K.H."/>
            <person name="Hubbard S.S."/>
            <person name="Banfield J.F."/>
        </authorList>
    </citation>
    <scope>NUCLEOTIDE SEQUENCE [LARGE SCALE GENOMIC DNA]</scope>
</reference>
<protein>
    <submittedName>
        <fullName evidence="2">Uncharacterized protein</fullName>
    </submittedName>
</protein>
<dbReference type="AlphaFoldDB" id="A0A1F6WQ36"/>
<gene>
    <name evidence="2" type="ORF">A2903_00335</name>
</gene>
<evidence type="ECO:0000313" key="2">
    <source>
        <dbReference type="EMBL" id="OGI84001.1"/>
    </source>
</evidence>